<dbReference type="InterPro" id="IPR009839">
    <property type="entry name" value="SseB_N"/>
</dbReference>
<proteinExistence type="predicted"/>
<evidence type="ECO:0000313" key="5">
    <source>
        <dbReference type="Proteomes" id="UP000095727"/>
    </source>
</evidence>
<accession>A0A173QXY6</accession>
<protein>
    <recommendedName>
        <fullName evidence="3">SseB protein N-terminal domain-containing protein</fullName>
    </recommendedName>
</protein>
<dbReference type="Pfam" id="PF07179">
    <property type="entry name" value="SseB"/>
    <property type="match status" value="1"/>
</dbReference>
<evidence type="ECO:0000256" key="2">
    <source>
        <dbReference type="SAM" id="Phobius"/>
    </source>
</evidence>
<gene>
    <name evidence="4" type="ORF">ERS852574_00148</name>
</gene>
<sequence length="327" mass="36744">MAEKIDLNTLPKGLTKEEFTALPNFKKIRSFFTWAGVVSIGSGILICSEIGKTAESVFQAGGSYDDMSRLWAVNLNMLFMIFDIVMGILLLKKKTTKMAYILAITELVYIVLVLVLGGTIGIGAIAFFLALAGAIRIDKKWKQYQEISGGSNQLNHTGNTTARTTQNNTYTEIHTSETANNGSSWQQAGKNNDFVSADSPKSLEETLNIYKKEKSWSAENDMIETLKNSKVWVPYISEKNQLDILKNGERYYLPVFTSRAEMKEYGKKFSQRELRFSDVMDMAKRSQYTLTGLVINAFTDSVILDWNQLGTINPGGDDEEEETMYTR</sequence>
<feature type="region of interest" description="Disordered" evidence="1">
    <location>
        <begin position="177"/>
        <end position="197"/>
    </location>
</feature>
<reference evidence="4 5" key="1">
    <citation type="submission" date="2015-09" db="EMBL/GenBank/DDBJ databases">
        <authorList>
            <consortium name="Pathogen Informatics"/>
        </authorList>
    </citation>
    <scope>NUCLEOTIDE SEQUENCE [LARGE SCALE GENOMIC DNA]</scope>
    <source>
        <strain evidence="4 5">2789STDY5834962</strain>
    </source>
</reference>
<feature type="transmembrane region" description="Helical" evidence="2">
    <location>
        <begin position="31"/>
        <end position="51"/>
    </location>
</feature>
<organism evidence="4 5">
    <name type="scientific">Coprococcus comes</name>
    <dbReference type="NCBI Taxonomy" id="410072"/>
    <lineage>
        <taxon>Bacteria</taxon>
        <taxon>Bacillati</taxon>
        <taxon>Bacillota</taxon>
        <taxon>Clostridia</taxon>
        <taxon>Lachnospirales</taxon>
        <taxon>Lachnospiraceae</taxon>
        <taxon>Coprococcus</taxon>
    </lineage>
</organism>
<keyword evidence="2" id="KW-0472">Membrane</keyword>
<dbReference type="AlphaFoldDB" id="A0A173QXY6"/>
<evidence type="ECO:0000259" key="3">
    <source>
        <dbReference type="Pfam" id="PF07179"/>
    </source>
</evidence>
<name>A0A173QXY6_9FIRM</name>
<keyword evidence="2" id="KW-0812">Transmembrane</keyword>
<feature type="compositionally biased region" description="Polar residues" evidence="1">
    <location>
        <begin position="177"/>
        <end position="194"/>
    </location>
</feature>
<dbReference type="RefSeq" id="WP_055155502.1">
    <property type="nucleotide sequence ID" value="NZ_CYXR01000001.1"/>
</dbReference>
<feature type="domain" description="SseB protein N-terminal" evidence="3">
    <location>
        <begin position="203"/>
        <end position="300"/>
    </location>
</feature>
<dbReference type="EMBL" id="CYXR01000001">
    <property type="protein sequence ID" value="CUM70483.1"/>
    <property type="molecule type" value="Genomic_DNA"/>
</dbReference>
<feature type="transmembrane region" description="Helical" evidence="2">
    <location>
        <begin position="120"/>
        <end position="137"/>
    </location>
</feature>
<evidence type="ECO:0000256" key="1">
    <source>
        <dbReference type="SAM" id="MobiDB-lite"/>
    </source>
</evidence>
<evidence type="ECO:0000313" key="4">
    <source>
        <dbReference type="EMBL" id="CUM70483.1"/>
    </source>
</evidence>
<dbReference type="Proteomes" id="UP000095727">
    <property type="component" value="Unassembled WGS sequence"/>
</dbReference>
<feature type="transmembrane region" description="Helical" evidence="2">
    <location>
        <begin position="71"/>
        <end position="91"/>
    </location>
</feature>
<keyword evidence="2" id="KW-1133">Transmembrane helix</keyword>